<dbReference type="SUPFAM" id="SSF110836">
    <property type="entry name" value="Hypothetical protein SAV1430"/>
    <property type="match status" value="1"/>
</dbReference>
<proteinExistence type="predicted"/>
<dbReference type="RefSeq" id="WP_119883180.1">
    <property type="nucleotide sequence ID" value="NZ_CP032418.1"/>
</dbReference>
<evidence type="ECO:0000313" key="3">
    <source>
        <dbReference type="Proteomes" id="UP000265725"/>
    </source>
</evidence>
<dbReference type="InterPro" id="IPR036498">
    <property type="entry name" value="Nfu/NifU_N_sf"/>
</dbReference>
<reference evidence="3" key="1">
    <citation type="submission" date="2018-09" db="EMBL/GenBank/DDBJ databases">
        <authorList>
            <person name="Zhu H."/>
        </authorList>
    </citation>
    <scope>NUCLEOTIDE SEQUENCE [LARGE SCALE GENOMIC DNA]</scope>
    <source>
        <strain evidence="3">K2R23-3</strain>
    </source>
</reference>
<dbReference type="Gene3D" id="1.25.10.10">
    <property type="entry name" value="Leucine-rich Repeat Variant"/>
    <property type="match status" value="1"/>
</dbReference>
<dbReference type="Gene3D" id="3.30.1370.70">
    <property type="entry name" value="Scaffold protein Nfu/NifU, N-terminal domain"/>
    <property type="match status" value="1"/>
</dbReference>
<feature type="domain" description="Scaffold protein Nfu/NifU N-terminal" evidence="1">
    <location>
        <begin position="4"/>
        <end position="90"/>
    </location>
</feature>
<keyword evidence="3" id="KW-1185">Reference proteome</keyword>
<dbReference type="InterPro" id="IPR016024">
    <property type="entry name" value="ARM-type_fold"/>
</dbReference>
<sequence>MKIVTIEPTPSPNTMKIVLDTELPFGKSYTYTSESIESFPELAQFILSIDGVKSIFHVADFFAVERNAKKDWETIIREIQEVERTDKSESSYKEQVDEHFGEVQVHVQQFKNIPLQVKVFDQSSEHRIGLDQRFIEAMNEVHDPEEENYLLQRQWKDFGIRYGSKEQIATEVKEEIETIYTSDKLSQIIQSVLQPKEAQEMERVKVTIEDFKQDEWKERFRLLDSIKTPDISDLDLLQIALQDNQMAIRRLAVVYIGMLSDPKVVPLLELALKDKSAAVRRTAGDCMSDIGFPEFEKAMQLALFDKSKIVRWRAAMFLYETGTEDSLQSLENAKNDAEYEVKLQVRMALARIKDGEDAMGSVWKQMTESRNQ</sequence>
<accession>A0A385YT01</accession>
<dbReference type="SMART" id="SM00932">
    <property type="entry name" value="Nfu_N"/>
    <property type="match status" value="1"/>
</dbReference>
<dbReference type="SMART" id="SM00567">
    <property type="entry name" value="EZ_HEAT"/>
    <property type="match status" value="2"/>
</dbReference>
<evidence type="ECO:0000259" key="1">
    <source>
        <dbReference type="SMART" id="SM00932"/>
    </source>
</evidence>
<evidence type="ECO:0000313" key="2">
    <source>
        <dbReference type="EMBL" id="AYC29440.1"/>
    </source>
</evidence>
<dbReference type="InterPro" id="IPR025989">
    <property type="entry name" value="Virulence_F_dom"/>
</dbReference>
<dbReference type="Pfam" id="PF13646">
    <property type="entry name" value="HEAT_2"/>
    <property type="match status" value="1"/>
</dbReference>
<dbReference type="OrthoDB" id="420201at2"/>
<dbReference type="Proteomes" id="UP000265725">
    <property type="component" value="Chromosome"/>
</dbReference>
<dbReference type="KEGG" id="paek:D3873_05905"/>
<dbReference type="InterPro" id="IPR004155">
    <property type="entry name" value="PBS_lyase_HEAT"/>
</dbReference>
<dbReference type="SUPFAM" id="SSF48371">
    <property type="entry name" value="ARM repeat"/>
    <property type="match status" value="1"/>
</dbReference>
<gene>
    <name evidence="2" type="ORF">D3873_05905</name>
</gene>
<dbReference type="InterPro" id="IPR014824">
    <property type="entry name" value="Nfu/NifU_N"/>
</dbReference>
<name>A0A385YT01_9BACL</name>
<protein>
    <submittedName>
        <fullName evidence="2">Virulence factor</fullName>
    </submittedName>
</protein>
<dbReference type="Pfam" id="PF13769">
    <property type="entry name" value="Virulence_fact"/>
    <property type="match status" value="1"/>
</dbReference>
<organism evidence="2 3">
    <name type="scientific">Paenisporosarcina cavernae</name>
    <dbReference type="NCBI Taxonomy" id="2320858"/>
    <lineage>
        <taxon>Bacteria</taxon>
        <taxon>Bacillati</taxon>
        <taxon>Bacillota</taxon>
        <taxon>Bacilli</taxon>
        <taxon>Bacillales</taxon>
        <taxon>Caryophanaceae</taxon>
        <taxon>Paenisporosarcina</taxon>
    </lineage>
</organism>
<dbReference type="Pfam" id="PF08712">
    <property type="entry name" value="Nfu_N"/>
    <property type="match status" value="1"/>
</dbReference>
<dbReference type="InterPro" id="IPR011989">
    <property type="entry name" value="ARM-like"/>
</dbReference>
<dbReference type="AlphaFoldDB" id="A0A385YT01"/>
<dbReference type="EMBL" id="CP032418">
    <property type="protein sequence ID" value="AYC29440.1"/>
    <property type="molecule type" value="Genomic_DNA"/>
</dbReference>